<dbReference type="EMBL" id="JACJVO010000017">
    <property type="protein sequence ID" value="MBB6732091.1"/>
    <property type="molecule type" value="Genomic_DNA"/>
</dbReference>
<dbReference type="InterPro" id="IPR003313">
    <property type="entry name" value="AraC-bd"/>
</dbReference>
<dbReference type="InterPro" id="IPR018062">
    <property type="entry name" value="HTH_AraC-typ_CS"/>
</dbReference>
<proteinExistence type="predicted"/>
<dbReference type="InterPro" id="IPR018060">
    <property type="entry name" value="HTH_AraC"/>
</dbReference>
<dbReference type="GO" id="GO:0003700">
    <property type="term" value="F:DNA-binding transcription factor activity"/>
    <property type="evidence" value="ECO:0007669"/>
    <property type="project" value="InterPro"/>
</dbReference>
<gene>
    <name evidence="6" type="ORF">H7C18_14315</name>
</gene>
<keyword evidence="3" id="KW-0010">Activator</keyword>
<keyword evidence="4" id="KW-0804">Transcription</keyword>
<evidence type="ECO:0000256" key="4">
    <source>
        <dbReference type="ARBA" id="ARBA00023163"/>
    </source>
</evidence>
<dbReference type="SMART" id="SM00342">
    <property type="entry name" value="HTH_ARAC"/>
    <property type="match status" value="1"/>
</dbReference>
<dbReference type="InterPro" id="IPR050204">
    <property type="entry name" value="AraC_XylS_family_regulators"/>
</dbReference>
<sequence>MRIIEDLDRRSYSIAVTPAAFARTSLPHAQFVGHYYANPGYSIERDMLDSYLLLYTLNGRGCLRYGNSVSKLEKGTAFLIDCNAYHLYYTDSPAIWEFVYLHFAGNTSEDYANHFMKLGGPAVEVGEGEFRDKIMAIRDLQSHMDERTDLLTARLIVDLLTALLLAAMGREKHEPDYIGRIKRDLEHRLEEGVSLDELAKKHALSKYHLSREFKKHTGYSPYEYLVNLRMKRAKQLLRYSDASVEEITRQVGFSSSTHFIHMFRTREQTTPLQFRKTWQGKAAKDSNIH</sequence>
<dbReference type="Pfam" id="PF12833">
    <property type="entry name" value="HTH_18"/>
    <property type="match status" value="1"/>
</dbReference>
<comment type="caution">
    <text evidence="6">The sequence shown here is derived from an EMBL/GenBank/DDBJ whole genome shotgun (WGS) entry which is preliminary data.</text>
</comment>
<dbReference type="Gene3D" id="1.10.10.60">
    <property type="entry name" value="Homeodomain-like"/>
    <property type="match status" value="2"/>
</dbReference>
<reference evidence="6 7" key="1">
    <citation type="submission" date="2020-08" db="EMBL/GenBank/DDBJ databases">
        <title>Cohnella phylogeny.</title>
        <authorList>
            <person name="Dunlap C."/>
        </authorList>
    </citation>
    <scope>NUCLEOTIDE SEQUENCE [LARGE SCALE GENOMIC DNA]</scope>
    <source>
        <strain evidence="6 7">CBP 2801</strain>
    </source>
</reference>
<dbReference type="Pfam" id="PF02311">
    <property type="entry name" value="AraC_binding"/>
    <property type="match status" value="1"/>
</dbReference>
<protein>
    <submittedName>
        <fullName evidence="6">Helix-turn-helix domain-containing protein</fullName>
    </submittedName>
</protein>
<dbReference type="PROSITE" id="PS01124">
    <property type="entry name" value="HTH_ARAC_FAMILY_2"/>
    <property type="match status" value="1"/>
</dbReference>
<dbReference type="Proteomes" id="UP000564644">
    <property type="component" value="Unassembled WGS sequence"/>
</dbReference>
<name>A0A7X0SLF5_9BACL</name>
<accession>A0A7X0SLF5</accession>
<dbReference type="InterPro" id="IPR009057">
    <property type="entry name" value="Homeodomain-like_sf"/>
</dbReference>
<dbReference type="Gene3D" id="2.60.120.280">
    <property type="entry name" value="Regulatory protein AraC"/>
    <property type="match status" value="1"/>
</dbReference>
<dbReference type="PROSITE" id="PS00041">
    <property type="entry name" value="HTH_ARAC_FAMILY_1"/>
    <property type="match status" value="1"/>
</dbReference>
<evidence type="ECO:0000313" key="7">
    <source>
        <dbReference type="Proteomes" id="UP000564644"/>
    </source>
</evidence>
<keyword evidence="7" id="KW-1185">Reference proteome</keyword>
<evidence type="ECO:0000259" key="5">
    <source>
        <dbReference type="PROSITE" id="PS01124"/>
    </source>
</evidence>
<evidence type="ECO:0000256" key="2">
    <source>
        <dbReference type="ARBA" id="ARBA00023125"/>
    </source>
</evidence>
<organism evidence="6 7">
    <name type="scientific">Cohnella zeiphila</name>
    <dbReference type="NCBI Taxonomy" id="2761120"/>
    <lineage>
        <taxon>Bacteria</taxon>
        <taxon>Bacillati</taxon>
        <taxon>Bacillota</taxon>
        <taxon>Bacilli</taxon>
        <taxon>Bacillales</taxon>
        <taxon>Paenibacillaceae</taxon>
        <taxon>Cohnella</taxon>
    </lineage>
</organism>
<dbReference type="RefSeq" id="WP_185129760.1">
    <property type="nucleotide sequence ID" value="NZ_JACJVO010000017.1"/>
</dbReference>
<dbReference type="SUPFAM" id="SSF46689">
    <property type="entry name" value="Homeodomain-like"/>
    <property type="match status" value="2"/>
</dbReference>
<keyword evidence="1" id="KW-0805">Transcription regulation</keyword>
<dbReference type="PANTHER" id="PTHR46796">
    <property type="entry name" value="HTH-TYPE TRANSCRIPTIONAL ACTIVATOR RHAS-RELATED"/>
    <property type="match status" value="1"/>
</dbReference>
<feature type="domain" description="HTH araC/xylS-type" evidence="5">
    <location>
        <begin position="179"/>
        <end position="277"/>
    </location>
</feature>
<dbReference type="InterPro" id="IPR037923">
    <property type="entry name" value="HTH-like"/>
</dbReference>
<keyword evidence="2" id="KW-0238">DNA-binding</keyword>
<evidence type="ECO:0000256" key="3">
    <source>
        <dbReference type="ARBA" id="ARBA00023159"/>
    </source>
</evidence>
<evidence type="ECO:0000313" key="6">
    <source>
        <dbReference type="EMBL" id="MBB6732091.1"/>
    </source>
</evidence>
<dbReference type="SUPFAM" id="SSF51215">
    <property type="entry name" value="Regulatory protein AraC"/>
    <property type="match status" value="1"/>
</dbReference>
<dbReference type="GO" id="GO:0043565">
    <property type="term" value="F:sequence-specific DNA binding"/>
    <property type="evidence" value="ECO:0007669"/>
    <property type="project" value="InterPro"/>
</dbReference>
<evidence type="ECO:0000256" key="1">
    <source>
        <dbReference type="ARBA" id="ARBA00023015"/>
    </source>
</evidence>
<dbReference type="AlphaFoldDB" id="A0A7X0SLF5"/>